<dbReference type="RefSeq" id="WP_133529866.1">
    <property type="nucleotide sequence ID" value="NZ_JBQPXQ010000014.1"/>
</dbReference>
<sequence>MKTIKFNSKEIKLNNDYQLIIIGGGTAGATAAIAAARMEVKTLIVEKESALGGSSTLGQVTPMMPVKIEGNPNSSAINKEIKSRLKVENAGAEDSSNNDGWFNPEKLKFVLEELYLEAGGDILYESTFVDSQTSEEKIENIIIKNKSGLTAYQADYYLDCSGDAELAFSASVPMQEDKGEDYQAVSLRFTMDNIDLKKFNDFLEAKGQSRGLEYPLVETAYTGDQNSVLANLFKDAVNKGILRKEDLNYFQIFSIPGQSGKMAFNCPEIPFKVDPLDASQRTEAYIEGRKIIKRLIAFSREYFPGFEQAQLASQAELLGVRESRRIKGEYTFGLKDYQERRKFDDAVASSAYPLDVHGQELKLDKLEGGEYYQLPFRSLIPQKVTNLLVAGRHISATFSGQSAVRIQPIVMATGEAAALAVAIAVKEKKNLKEINGKEIKKIMLDWGADI</sequence>
<dbReference type="Gene3D" id="3.50.50.60">
    <property type="entry name" value="FAD/NAD(P)-binding domain"/>
    <property type="match status" value="1"/>
</dbReference>
<gene>
    <name evidence="6" type="ORF">C7957_1057</name>
</gene>
<evidence type="ECO:0000256" key="1">
    <source>
        <dbReference type="ARBA" id="ARBA00022485"/>
    </source>
</evidence>
<dbReference type="InterPro" id="IPR036188">
    <property type="entry name" value="FAD/NAD-bd_sf"/>
</dbReference>
<dbReference type="SUPFAM" id="SSF51905">
    <property type="entry name" value="FAD/NAD(P)-binding domain"/>
    <property type="match status" value="1"/>
</dbReference>
<name>A0A4V3CZI6_9FIRM</name>
<protein>
    <submittedName>
        <fullName evidence="6">FAD dependent oxidoreductase</fullName>
    </submittedName>
</protein>
<evidence type="ECO:0000313" key="7">
    <source>
        <dbReference type="Proteomes" id="UP000295176"/>
    </source>
</evidence>
<dbReference type="GO" id="GO:0046872">
    <property type="term" value="F:metal ion binding"/>
    <property type="evidence" value="ECO:0007669"/>
    <property type="project" value="UniProtKB-KW"/>
</dbReference>
<evidence type="ECO:0000256" key="4">
    <source>
        <dbReference type="ARBA" id="ARBA00023004"/>
    </source>
</evidence>
<keyword evidence="4" id="KW-0408">Iron</keyword>
<evidence type="ECO:0000256" key="3">
    <source>
        <dbReference type="ARBA" id="ARBA00023002"/>
    </source>
</evidence>
<keyword evidence="2" id="KW-0479">Metal-binding</keyword>
<dbReference type="GO" id="GO:0016491">
    <property type="term" value="F:oxidoreductase activity"/>
    <property type="evidence" value="ECO:0007669"/>
    <property type="project" value="UniProtKB-KW"/>
</dbReference>
<comment type="caution">
    <text evidence="6">The sequence shown here is derived from an EMBL/GenBank/DDBJ whole genome shotgun (WGS) entry which is preliminary data.</text>
</comment>
<evidence type="ECO:0000256" key="5">
    <source>
        <dbReference type="ARBA" id="ARBA00023014"/>
    </source>
</evidence>
<dbReference type="Pfam" id="PF12831">
    <property type="entry name" value="FAD_oxidored"/>
    <property type="match status" value="1"/>
</dbReference>
<evidence type="ECO:0000313" key="6">
    <source>
        <dbReference type="EMBL" id="TDP98208.1"/>
    </source>
</evidence>
<dbReference type="InterPro" id="IPR039650">
    <property type="entry name" value="HdrA-like"/>
</dbReference>
<dbReference type="Proteomes" id="UP000295176">
    <property type="component" value="Unassembled WGS sequence"/>
</dbReference>
<dbReference type="PANTHER" id="PTHR43498">
    <property type="entry name" value="FERREDOXIN:COB-COM HETERODISULFIDE REDUCTASE SUBUNIT A"/>
    <property type="match status" value="1"/>
</dbReference>
<organism evidence="6 7">
    <name type="scientific">Halanaerobium saccharolyticum</name>
    <dbReference type="NCBI Taxonomy" id="43595"/>
    <lineage>
        <taxon>Bacteria</taxon>
        <taxon>Bacillati</taxon>
        <taxon>Bacillota</taxon>
        <taxon>Clostridia</taxon>
        <taxon>Halanaerobiales</taxon>
        <taxon>Halanaerobiaceae</taxon>
        <taxon>Halanaerobium</taxon>
    </lineage>
</organism>
<proteinExistence type="predicted"/>
<keyword evidence="1" id="KW-0004">4Fe-4S</keyword>
<dbReference type="AlphaFoldDB" id="A0A4V3CZI6"/>
<dbReference type="GO" id="GO:0051539">
    <property type="term" value="F:4 iron, 4 sulfur cluster binding"/>
    <property type="evidence" value="ECO:0007669"/>
    <property type="project" value="UniProtKB-KW"/>
</dbReference>
<accession>A0A4V3CZI6</accession>
<dbReference type="EMBL" id="SNXX01000005">
    <property type="protein sequence ID" value="TDP98208.1"/>
    <property type="molecule type" value="Genomic_DNA"/>
</dbReference>
<keyword evidence="5" id="KW-0411">Iron-sulfur</keyword>
<evidence type="ECO:0000256" key="2">
    <source>
        <dbReference type="ARBA" id="ARBA00022723"/>
    </source>
</evidence>
<dbReference type="PANTHER" id="PTHR43498:SF1">
    <property type="entry name" value="COB--COM HETERODISULFIDE REDUCTASE IRON-SULFUR SUBUNIT A"/>
    <property type="match status" value="1"/>
</dbReference>
<reference evidence="6 7" key="1">
    <citation type="submission" date="2019-03" db="EMBL/GenBank/DDBJ databases">
        <title>Subsurface microbial communities from deep shales in Ohio and West Virginia, USA.</title>
        <authorList>
            <person name="Wrighton K."/>
        </authorList>
    </citation>
    <scope>NUCLEOTIDE SEQUENCE [LARGE SCALE GENOMIC DNA]</scope>
    <source>
        <strain evidence="6 7">MSL 7</strain>
    </source>
</reference>
<keyword evidence="3" id="KW-0560">Oxidoreductase</keyword>